<evidence type="ECO:0000313" key="5">
    <source>
        <dbReference type="EnsemblMetazoa" id="GBRI025173-PA"/>
    </source>
</evidence>
<keyword evidence="2" id="KW-0539">Nucleus</keyword>
<dbReference type="GO" id="GO:0043111">
    <property type="term" value="P:replication fork arrest"/>
    <property type="evidence" value="ECO:0007669"/>
    <property type="project" value="TreeGrafter"/>
</dbReference>
<evidence type="ECO:0000256" key="1">
    <source>
        <dbReference type="ARBA" id="ARBA00004123"/>
    </source>
</evidence>
<reference evidence="5" key="2">
    <citation type="submission" date="2020-05" db="UniProtKB">
        <authorList>
            <consortium name="EnsemblMetazoa"/>
        </authorList>
    </citation>
    <scope>IDENTIFICATION</scope>
    <source>
        <strain evidence="5">IAEA</strain>
    </source>
</reference>
<dbReference type="GO" id="GO:0003677">
    <property type="term" value="F:DNA binding"/>
    <property type="evidence" value="ECO:0007669"/>
    <property type="project" value="TreeGrafter"/>
</dbReference>
<evidence type="ECO:0000256" key="3">
    <source>
        <dbReference type="ARBA" id="ARBA00023306"/>
    </source>
</evidence>
<protein>
    <submittedName>
        <fullName evidence="5">TIMELESS domain-containing protein</fullName>
    </submittedName>
</protein>
<sequence length="394" mass="46365">MDIDLDLVSNYGEGPQQISEKILFGRRMDWSLRSEEQNLLIERILVLIRNVLQIPCNPEAECRTDNDASLHDQVIWALHQSGVLDMILYIISSTDEHQFHLHCLEIICLLYREQTAENLAEASMQRSLNEKQRDEQELMAARRREKQRLTAKLPTVRHSRFGGTYVIRNLKSVSDRDIICHQPLERVVSIDFDREKQQQKRSHRHIHEEAQLMRRSAFSVRLCLREYCIEVLTSAYNTLVRQVRRLLERNAGTNNHDDSYLLWAVRFFLEFNRLSDMKLELVSLVALQKLKEDSNAQALFDMLLNNVCYVLEYRETILHLLMNYNETHSTNESLSVQCFHWVLTRMEHDMDMIVSDKKQARLWAKRLHVALQATRLSQGLVNNKCVYQTNNSSK</sequence>
<organism evidence="5 6">
    <name type="scientific">Glossina brevipalpis</name>
    <dbReference type="NCBI Taxonomy" id="37001"/>
    <lineage>
        <taxon>Eukaryota</taxon>
        <taxon>Metazoa</taxon>
        <taxon>Ecdysozoa</taxon>
        <taxon>Arthropoda</taxon>
        <taxon>Hexapoda</taxon>
        <taxon>Insecta</taxon>
        <taxon>Pterygota</taxon>
        <taxon>Neoptera</taxon>
        <taxon>Endopterygota</taxon>
        <taxon>Diptera</taxon>
        <taxon>Brachycera</taxon>
        <taxon>Muscomorpha</taxon>
        <taxon>Hippoboscoidea</taxon>
        <taxon>Glossinidae</taxon>
        <taxon>Glossina</taxon>
    </lineage>
</organism>
<dbReference type="Pfam" id="PF04821">
    <property type="entry name" value="TIMELESS"/>
    <property type="match status" value="1"/>
</dbReference>
<dbReference type="GO" id="GO:0006281">
    <property type="term" value="P:DNA repair"/>
    <property type="evidence" value="ECO:0007669"/>
    <property type="project" value="TreeGrafter"/>
</dbReference>
<dbReference type="STRING" id="37001.A0A1A9WMK6"/>
<reference evidence="6" key="1">
    <citation type="submission" date="2014-03" db="EMBL/GenBank/DDBJ databases">
        <authorList>
            <person name="Aksoy S."/>
            <person name="Warren W."/>
            <person name="Wilson R.K."/>
        </authorList>
    </citation>
    <scope>NUCLEOTIDE SEQUENCE [LARGE SCALE GENOMIC DNA]</scope>
    <source>
        <strain evidence="6">IAEA</strain>
    </source>
</reference>
<dbReference type="PANTHER" id="PTHR22940:SF4">
    <property type="entry name" value="PROTEIN TIMELESS HOMOLOG"/>
    <property type="match status" value="1"/>
</dbReference>
<evidence type="ECO:0000259" key="4">
    <source>
        <dbReference type="Pfam" id="PF04821"/>
    </source>
</evidence>
<feature type="domain" description="Timeless N-terminal" evidence="4">
    <location>
        <begin position="27"/>
        <end position="167"/>
    </location>
</feature>
<dbReference type="GO" id="GO:0009649">
    <property type="term" value="P:entrainment of circadian clock"/>
    <property type="evidence" value="ECO:0007669"/>
    <property type="project" value="TreeGrafter"/>
</dbReference>
<dbReference type="GO" id="GO:0031298">
    <property type="term" value="C:replication fork protection complex"/>
    <property type="evidence" value="ECO:0007669"/>
    <property type="project" value="TreeGrafter"/>
</dbReference>
<dbReference type="Proteomes" id="UP000091820">
    <property type="component" value="Unassembled WGS sequence"/>
</dbReference>
<keyword evidence="3" id="KW-0131">Cell cycle</keyword>
<dbReference type="EnsemblMetazoa" id="GBRI025173-RA">
    <property type="protein sequence ID" value="GBRI025173-PA"/>
    <property type="gene ID" value="GBRI025173"/>
</dbReference>
<dbReference type="InterPro" id="IPR044998">
    <property type="entry name" value="Timeless"/>
</dbReference>
<dbReference type="GO" id="GO:0000076">
    <property type="term" value="P:DNA replication checkpoint signaling"/>
    <property type="evidence" value="ECO:0007669"/>
    <property type="project" value="TreeGrafter"/>
</dbReference>
<comment type="subcellular location">
    <subcellularLocation>
        <location evidence="1">Nucleus</location>
    </subcellularLocation>
</comment>
<dbReference type="VEuPathDB" id="VectorBase:GBRI025173"/>
<dbReference type="InterPro" id="IPR006906">
    <property type="entry name" value="Timeless_N"/>
</dbReference>
<keyword evidence="6" id="KW-1185">Reference proteome</keyword>
<dbReference type="PANTHER" id="PTHR22940">
    <property type="entry name" value="TIMEOUT/TIMELESS-2"/>
    <property type="match status" value="1"/>
</dbReference>
<proteinExistence type="predicted"/>
<dbReference type="AlphaFoldDB" id="A0A1A9WMK6"/>
<evidence type="ECO:0000256" key="2">
    <source>
        <dbReference type="ARBA" id="ARBA00023242"/>
    </source>
</evidence>
<accession>A0A1A9WMK6</accession>
<name>A0A1A9WMK6_9MUSC</name>
<evidence type="ECO:0000313" key="6">
    <source>
        <dbReference type="Proteomes" id="UP000091820"/>
    </source>
</evidence>